<accession>A0A8T1SR94</accession>
<dbReference type="PANTHER" id="PTHR33066">
    <property type="entry name" value="INTEGRASE_SAM-LIKE_N DOMAIN-CONTAINING PROTEIN"/>
    <property type="match status" value="1"/>
</dbReference>
<evidence type="ECO:0000256" key="1">
    <source>
        <dbReference type="SAM" id="MobiDB-lite"/>
    </source>
</evidence>
<keyword evidence="3" id="KW-1185">Reference proteome</keyword>
<dbReference type="EMBL" id="JAHGAV010000115">
    <property type="protein sequence ID" value="KAG6931706.1"/>
    <property type="molecule type" value="Genomic_DNA"/>
</dbReference>
<evidence type="ECO:0000313" key="3">
    <source>
        <dbReference type="Proteomes" id="UP000765507"/>
    </source>
</evidence>
<feature type="region of interest" description="Disordered" evidence="1">
    <location>
        <begin position="332"/>
        <end position="354"/>
    </location>
</feature>
<protein>
    <submittedName>
        <fullName evidence="2">Uncharacterized protein</fullName>
    </submittedName>
</protein>
<reference evidence="2 3" key="1">
    <citation type="journal article" date="2020" name="G3 (Bethesda)">
        <title>Draft Genome of the Common Snapping Turtle, Chelydra serpentina, a Model for Phenotypic Plasticity in Reptiles.</title>
        <authorList>
            <person name="Das D."/>
            <person name="Singh S.K."/>
            <person name="Bierstedt J."/>
            <person name="Erickson A."/>
            <person name="Galli G.L.J."/>
            <person name="Crossley D.A. 2nd"/>
            <person name="Rhen T."/>
        </authorList>
    </citation>
    <scope>NUCLEOTIDE SEQUENCE [LARGE SCALE GENOMIC DNA]</scope>
    <source>
        <strain evidence="2">KW</strain>
    </source>
</reference>
<evidence type="ECO:0000313" key="2">
    <source>
        <dbReference type="EMBL" id="KAG6931706.1"/>
    </source>
</evidence>
<proteinExistence type="predicted"/>
<name>A0A8T1SR94_CHESE</name>
<comment type="caution">
    <text evidence="2">The sequence shown here is derived from an EMBL/GenBank/DDBJ whole genome shotgun (WGS) entry which is preliminary data.</text>
</comment>
<dbReference type="PANTHER" id="PTHR33066:SF2">
    <property type="entry name" value="FILAGGRIN-2-LIKE"/>
    <property type="match status" value="1"/>
</dbReference>
<feature type="non-terminal residue" evidence="2">
    <location>
        <position position="354"/>
    </location>
</feature>
<dbReference type="Proteomes" id="UP000765507">
    <property type="component" value="Unassembled WGS sequence"/>
</dbReference>
<dbReference type="AlphaFoldDB" id="A0A8T1SR94"/>
<sequence>EVEVPYALPGHHYPLHGSWRLVRRPRHEGRVFSYCNLPTSQTLPPLRGGPETLSVYGSALRPLYGTEGFYEVHGSGGSRPSSTGGSGVPLPRRLAYPRQLQQPSPVAHSDGFEHVQAARPPTERRKVHFGANPEVRLHRGSAGLHPCPSISSRGSLSGPYSHHTRPSELPNVNGPLLPQSPRSHGVLHIRDGSRQVAPPTTPVMALLGIPATQRQLGPDFDGTIAGPSLPELVARPQEGAGRCSIPSTTAIPSLNHGCVIARLGSPLKGPPNTGPVVGAGIDPAHQRQGTASSTPCLPSLRPALTGSLCRHPHGQHNGHVLHQQARRGTLLPALPRSDTPVGLLHSPFHSPGCL</sequence>
<feature type="region of interest" description="Disordered" evidence="1">
    <location>
        <begin position="138"/>
        <end position="165"/>
    </location>
</feature>
<feature type="non-terminal residue" evidence="2">
    <location>
        <position position="1"/>
    </location>
</feature>
<gene>
    <name evidence="2" type="ORF">G0U57_001092</name>
</gene>
<organism evidence="2 3">
    <name type="scientific">Chelydra serpentina</name>
    <name type="common">Snapping turtle</name>
    <name type="synonym">Testudo serpentina</name>
    <dbReference type="NCBI Taxonomy" id="8475"/>
    <lineage>
        <taxon>Eukaryota</taxon>
        <taxon>Metazoa</taxon>
        <taxon>Chordata</taxon>
        <taxon>Craniata</taxon>
        <taxon>Vertebrata</taxon>
        <taxon>Euteleostomi</taxon>
        <taxon>Archelosauria</taxon>
        <taxon>Testudinata</taxon>
        <taxon>Testudines</taxon>
        <taxon>Cryptodira</taxon>
        <taxon>Durocryptodira</taxon>
        <taxon>Americhelydia</taxon>
        <taxon>Chelydroidea</taxon>
        <taxon>Chelydridae</taxon>
        <taxon>Chelydra</taxon>
    </lineage>
</organism>